<gene>
    <name evidence="2" type="primary">mlaD</name>
    <name evidence="2" type="ORF">AB0T83_17085</name>
</gene>
<comment type="caution">
    <text evidence="2">The sequence shown here is derived from an EMBL/GenBank/DDBJ whole genome shotgun (WGS) entry which is preliminary data.</text>
</comment>
<dbReference type="EMBL" id="JBFBVU010000030">
    <property type="protein sequence ID" value="MEV8468493.1"/>
    <property type="molecule type" value="Genomic_DNA"/>
</dbReference>
<feature type="domain" description="Mce/MlaD" evidence="1">
    <location>
        <begin position="37"/>
        <end position="114"/>
    </location>
</feature>
<dbReference type="PANTHER" id="PTHR33371:SF4">
    <property type="entry name" value="INTERMEMBRANE PHOSPHOLIPID TRANSPORT SYSTEM BINDING PROTEIN MLAD"/>
    <property type="match status" value="1"/>
</dbReference>
<keyword evidence="3" id="KW-1185">Reference proteome</keyword>
<sequence>MSETRAELAVGALVLAVAIGFVAYAVTSVGAVQSRAGYDLIASFRSAEGISVGTDVRLAGVKIGSVTDLSLNPQTFRADANLSIQDDVILPDDSSVIIASEGLLGGNFVEIQPGGSPFNYESGDEVSNTQGAISLIELLSKFVGGGDS</sequence>
<evidence type="ECO:0000259" key="1">
    <source>
        <dbReference type="Pfam" id="PF02470"/>
    </source>
</evidence>
<accession>A0ABV3LDJ6</accession>
<organism evidence="2 3">
    <name type="scientific">Meridianimarinicoccus marinus</name>
    <dbReference type="NCBI Taxonomy" id="3231483"/>
    <lineage>
        <taxon>Bacteria</taxon>
        <taxon>Pseudomonadati</taxon>
        <taxon>Pseudomonadota</taxon>
        <taxon>Alphaproteobacteria</taxon>
        <taxon>Rhodobacterales</taxon>
        <taxon>Paracoccaceae</taxon>
        <taxon>Meridianimarinicoccus</taxon>
    </lineage>
</organism>
<dbReference type="PANTHER" id="PTHR33371">
    <property type="entry name" value="INTERMEMBRANE PHOSPHOLIPID TRANSPORT SYSTEM BINDING PROTEIN MLAD-RELATED"/>
    <property type="match status" value="1"/>
</dbReference>
<name>A0ABV3LDJ6_9RHOB</name>
<dbReference type="Pfam" id="PF02470">
    <property type="entry name" value="MlaD"/>
    <property type="match status" value="1"/>
</dbReference>
<evidence type="ECO:0000313" key="2">
    <source>
        <dbReference type="EMBL" id="MEV8468493.1"/>
    </source>
</evidence>
<evidence type="ECO:0000313" key="3">
    <source>
        <dbReference type="Proteomes" id="UP001553161"/>
    </source>
</evidence>
<dbReference type="NCBIfam" id="TIGR04430">
    <property type="entry name" value="OM_asym_MlaD"/>
    <property type="match status" value="1"/>
</dbReference>
<protein>
    <submittedName>
        <fullName evidence="2">Outer membrane lipid asymmetry maintenance protein MlaD</fullName>
    </submittedName>
</protein>
<reference evidence="2 3" key="1">
    <citation type="submission" date="2024-07" db="EMBL/GenBank/DDBJ databases">
        <authorList>
            <person name="Kang M."/>
        </authorList>
    </citation>
    <scope>NUCLEOTIDE SEQUENCE [LARGE SCALE GENOMIC DNA]</scope>
    <source>
        <strain evidence="2 3">DFM31</strain>
    </source>
</reference>
<dbReference type="InterPro" id="IPR030970">
    <property type="entry name" value="ABC_MlaD"/>
</dbReference>
<proteinExistence type="predicted"/>
<dbReference type="InterPro" id="IPR003399">
    <property type="entry name" value="Mce/MlaD"/>
</dbReference>
<dbReference type="Proteomes" id="UP001553161">
    <property type="component" value="Unassembled WGS sequence"/>
</dbReference>
<dbReference type="InterPro" id="IPR052336">
    <property type="entry name" value="MlaD_Phospholipid_Transporter"/>
</dbReference>
<dbReference type="RefSeq" id="WP_366194446.1">
    <property type="nucleotide sequence ID" value="NZ_JBFBVU010000030.1"/>
</dbReference>